<accession>A0ACC1HLE9</accession>
<name>A0ACC1HLE9_9FUNG</name>
<dbReference type="EMBL" id="JAMZIH010004634">
    <property type="protein sequence ID" value="KAJ1676196.1"/>
    <property type="molecule type" value="Genomic_DNA"/>
</dbReference>
<organism evidence="1 2">
    <name type="scientific">Spiromyces aspiralis</name>
    <dbReference type="NCBI Taxonomy" id="68401"/>
    <lineage>
        <taxon>Eukaryota</taxon>
        <taxon>Fungi</taxon>
        <taxon>Fungi incertae sedis</taxon>
        <taxon>Zoopagomycota</taxon>
        <taxon>Kickxellomycotina</taxon>
        <taxon>Kickxellomycetes</taxon>
        <taxon>Kickxellales</taxon>
        <taxon>Kickxellaceae</taxon>
        <taxon>Spiromyces</taxon>
    </lineage>
</organism>
<dbReference type="Proteomes" id="UP001145114">
    <property type="component" value="Unassembled WGS sequence"/>
</dbReference>
<keyword evidence="2" id="KW-1185">Reference proteome</keyword>
<proteinExistence type="predicted"/>
<evidence type="ECO:0000313" key="2">
    <source>
        <dbReference type="Proteomes" id="UP001145114"/>
    </source>
</evidence>
<protein>
    <submittedName>
        <fullName evidence="1">Uncharacterized protein</fullName>
    </submittedName>
</protein>
<gene>
    <name evidence="1" type="ORF">EV182_008669</name>
</gene>
<feature type="non-terminal residue" evidence="1">
    <location>
        <position position="1"/>
    </location>
</feature>
<evidence type="ECO:0000313" key="1">
    <source>
        <dbReference type="EMBL" id="KAJ1676196.1"/>
    </source>
</evidence>
<comment type="caution">
    <text evidence="1">The sequence shown here is derived from an EMBL/GenBank/DDBJ whole genome shotgun (WGS) entry which is preliminary data.</text>
</comment>
<feature type="non-terminal residue" evidence="1">
    <location>
        <position position="72"/>
    </location>
</feature>
<reference evidence="1" key="1">
    <citation type="submission" date="2022-06" db="EMBL/GenBank/DDBJ databases">
        <title>Phylogenomic reconstructions and comparative analyses of Kickxellomycotina fungi.</title>
        <authorList>
            <person name="Reynolds N.K."/>
            <person name="Stajich J.E."/>
            <person name="Barry K."/>
            <person name="Grigoriev I.V."/>
            <person name="Crous P."/>
            <person name="Smith M.E."/>
        </authorList>
    </citation>
    <scope>NUCLEOTIDE SEQUENCE</scope>
    <source>
        <strain evidence="1">RSA 2271</strain>
    </source>
</reference>
<sequence>ATAVCDIDQETVQRLKRFRFAKLKDNPHFYMVKVNKKTRKVELEVLFEDGEFEDVVESLPEDSPRYIVVSTK</sequence>